<feature type="non-terminal residue" evidence="1">
    <location>
        <position position="1"/>
    </location>
</feature>
<dbReference type="Gramene" id="Psat03G0473600-T1">
    <property type="protein sequence ID" value="KAI5430266.1"/>
    <property type="gene ID" value="KIW84_034736"/>
</dbReference>
<organism evidence="1 2">
    <name type="scientific">Pisum sativum</name>
    <name type="common">Garden pea</name>
    <name type="synonym">Lathyrus oleraceus</name>
    <dbReference type="NCBI Taxonomy" id="3888"/>
    <lineage>
        <taxon>Eukaryota</taxon>
        <taxon>Viridiplantae</taxon>
        <taxon>Streptophyta</taxon>
        <taxon>Embryophyta</taxon>
        <taxon>Tracheophyta</taxon>
        <taxon>Spermatophyta</taxon>
        <taxon>Magnoliopsida</taxon>
        <taxon>eudicotyledons</taxon>
        <taxon>Gunneridae</taxon>
        <taxon>Pentapetalae</taxon>
        <taxon>rosids</taxon>
        <taxon>fabids</taxon>
        <taxon>Fabales</taxon>
        <taxon>Fabaceae</taxon>
        <taxon>Papilionoideae</taxon>
        <taxon>50 kb inversion clade</taxon>
        <taxon>NPAAA clade</taxon>
        <taxon>Hologalegina</taxon>
        <taxon>IRL clade</taxon>
        <taxon>Fabeae</taxon>
        <taxon>Lathyrus</taxon>
    </lineage>
</organism>
<protein>
    <submittedName>
        <fullName evidence="1">Uncharacterized protein</fullName>
    </submittedName>
</protein>
<sequence>KTFERVVIQFDSNNNKNVNKSVSLLVIRLVGLVPYSSDKVVPYKYNATMIENGQDVPLPAASSVVSISNVVKVTHSGRVFGHVPPRIVLTFDLVSAPTCQSGESNRLKANDNDEVLCLIVAENS</sequence>
<keyword evidence="2" id="KW-1185">Reference proteome</keyword>
<dbReference type="Proteomes" id="UP001058974">
    <property type="component" value="Chromosome 3"/>
</dbReference>
<name>A0A9D5B4Y6_PEA</name>
<evidence type="ECO:0000313" key="2">
    <source>
        <dbReference type="Proteomes" id="UP001058974"/>
    </source>
</evidence>
<dbReference type="AlphaFoldDB" id="A0A9D5B4Y6"/>
<evidence type="ECO:0000313" key="1">
    <source>
        <dbReference type="EMBL" id="KAI5430266.1"/>
    </source>
</evidence>
<dbReference type="EMBL" id="JAMSHJ010000003">
    <property type="protein sequence ID" value="KAI5430266.1"/>
    <property type="molecule type" value="Genomic_DNA"/>
</dbReference>
<proteinExistence type="predicted"/>
<comment type="caution">
    <text evidence="1">The sequence shown here is derived from an EMBL/GenBank/DDBJ whole genome shotgun (WGS) entry which is preliminary data.</text>
</comment>
<gene>
    <name evidence="1" type="ORF">KIW84_034736</name>
</gene>
<accession>A0A9D5B4Y6</accession>
<reference evidence="1 2" key="1">
    <citation type="journal article" date="2022" name="Nat. Genet.">
        <title>Improved pea reference genome and pan-genome highlight genomic features and evolutionary characteristics.</title>
        <authorList>
            <person name="Yang T."/>
            <person name="Liu R."/>
            <person name="Luo Y."/>
            <person name="Hu S."/>
            <person name="Wang D."/>
            <person name="Wang C."/>
            <person name="Pandey M.K."/>
            <person name="Ge S."/>
            <person name="Xu Q."/>
            <person name="Li N."/>
            <person name="Li G."/>
            <person name="Huang Y."/>
            <person name="Saxena R.K."/>
            <person name="Ji Y."/>
            <person name="Li M."/>
            <person name="Yan X."/>
            <person name="He Y."/>
            <person name="Liu Y."/>
            <person name="Wang X."/>
            <person name="Xiang C."/>
            <person name="Varshney R.K."/>
            <person name="Ding H."/>
            <person name="Gao S."/>
            <person name="Zong X."/>
        </authorList>
    </citation>
    <scope>NUCLEOTIDE SEQUENCE [LARGE SCALE GENOMIC DNA]</scope>
    <source>
        <strain evidence="1 2">cv. Zhongwan 6</strain>
    </source>
</reference>